<dbReference type="InterPro" id="IPR001789">
    <property type="entry name" value="Sig_transdc_resp-reg_receiver"/>
</dbReference>
<dbReference type="RefSeq" id="WP_089416751.1">
    <property type="nucleotide sequence ID" value="NZ_CP022423.1"/>
</dbReference>
<dbReference type="SMART" id="SM00448">
    <property type="entry name" value="REC"/>
    <property type="match status" value="1"/>
</dbReference>
<accession>A0A221KFH2</accession>
<evidence type="ECO:0000313" key="6">
    <source>
        <dbReference type="EMBL" id="ASM77699.1"/>
    </source>
</evidence>
<keyword evidence="1 3" id="KW-0597">Phosphoprotein</keyword>
<organism evidence="6 7">
    <name type="scientific">Vitreoscilla filiformis</name>
    <dbReference type="NCBI Taxonomy" id="63"/>
    <lineage>
        <taxon>Bacteria</taxon>
        <taxon>Pseudomonadati</taxon>
        <taxon>Pseudomonadota</taxon>
        <taxon>Betaproteobacteria</taxon>
        <taxon>Neisseriales</taxon>
        <taxon>Neisseriaceae</taxon>
        <taxon>Vitreoscilla</taxon>
    </lineage>
</organism>
<evidence type="ECO:0000259" key="5">
    <source>
        <dbReference type="PROSITE" id="PS50110"/>
    </source>
</evidence>
<evidence type="ECO:0008006" key="8">
    <source>
        <dbReference type="Google" id="ProtNLM"/>
    </source>
</evidence>
<dbReference type="InterPro" id="IPR036388">
    <property type="entry name" value="WH-like_DNA-bd_sf"/>
</dbReference>
<dbReference type="Gene3D" id="1.10.10.10">
    <property type="entry name" value="Winged helix-like DNA-binding domain superfamily/Winged helix DNA-binding domain"/>
    <property type="match status" value="1"/>
</dbReference>
<dbReference type="SUPFAM" id="SSF52172">
    <property type="entry name" value="CheY-like"/>
    <property type="match status" value="1"/>
</dbReference>
<dbReference type="Gene3D" id="3.40.50.2300">
    <property type="match status" value="1"/>
</dbReference>
<evidence type="ECO:0000256" key="3">
    <source>
        <dbReference type="PROSITE-ProRule" id="PRU00169"/>
    </source>
</evidence>
<dbReference type="InterPro" id="IPR016032">
    <property type="entry name" value="Sig_transdc_resp-reg_C-effctor"/>
</dbReference>
<dbReference type="EMBL" id="CP022423">
    <property type="protein sequence ID" value="ASM77699.1"/>
    <property type="molecule type" value="Genomic_DNA"/>
</dbReference>
<dbReference type="InterPro" id="IPR051015">
    <property type="entry name" value="EvgA-like"/>
</dbReference>
<dbReference type="SUPFAM" id="SSF46894">
    <property type="entry name" value="C-terminal effector domain of the bipartite response regulators"/>
    <property type="match status" value="1"/>
</dbReference>
<dbReference type="CDD" id="cd06170">
    <property type="entry name" value="LuxR_C_like"/>
    <property type="match status" value="1"/>
</dbReference>
<name>A0A221KFH2_VITFI</name>
<dbReference type="GO" id="GO:0006355">
    <property type="term" value="P:regulation of DNA-templated transcription"/>
    <property type="evidence" value="ECO:0007669"/>
    <property type="project" value="InterPro"/>
</dbReference>
<dbReference type="PROSITE" id="PS50043">
    <property type="entry name" value="HTH_LUXR_2"/>
    <property type="match status" value="1"/>
</dbReference>
<evidence type="ECO:0000313" key="7">
    <source>
        <dbReference type="Proteomes" id="UP000199729"/>
    </source>
</evidence>
<keyword evidence="2" id="KW-0238">DNA-binding</keyword>
<dbReference type="InterPro" id="IPR000792">
    <property type="entry name" value="Tscrpt_reg_LuxR_C"/>
</dbReference>
<feature type="domain" description="Response regulatory" evidence="5">
    <location>
        <begin position="2"/>
        <end position="119"/>
    </location>
</feature>
<dbReference type="OrthoDB" id="9780593at2"/>
<evidence type="ECO:0000256" key="1">
    <source>
        <dbReference type="ARBA" id="ARBA00022553"/>
    </source>
</evidence>
<feature type="domain" description="HTH luxR-type" evidence="4">
    <location>
        <begin position="134"/>
        <end position="199"/>
    </location>
</feature>
<dbReference type="Proteomes" id="UP000199729">
    <property type="component" value="Chromosome"/>
</dbReference>
<protein>
    <recommendedName>
        <fullName evidence="8">LuxR family transcriptional regulator</fullName>
    </recommendedName>
</protein>
<sequence length="207" mass="22111">MKCLLVDDHGLIRDALAMLISQRCPDVPLRFAASLAEAQDALRTEPDIDLVLLDLQLPDSRGVATVSAVCHCTHTAQVVVLSAEEHASIAQDCARAGAVGFIPKRADFSALDAALAAILQPDLALAPSQAPEPAEDDMLGLTHRQVDVLRLLIEGKSNKLIARALDLSESTIKTHVQAIFERLGVKTRAQAVVAAAKRGWRLTSDAT</sequence>
<evidence type="ECO:0000259" key="4">
    <source>
        <dbReference type="PROSITE" id="PS50043"/>
    </source>
</evidence>
<dbReference type="PROSITE" id="PS00622">
    <property type="entry name" value="HTH_LUXR_1"/>
    <property type="match status" value="1"/>
</dbReference>
<dbReference type="InterPro" id="IPR011006">
    <property type="entry name" value="CheY-like_superfamily"/>
</dbReference>
<reference evidence="6 7" key="1">
    <citation type="submission" date="2017-07" db="EMBL/GenBank/DDBJ databases">
        <title>Complete Genome Sequence of the cosmetic ferment Vitreoscilla filiformis (ATCC15551).</title>
        <authorList>
            <person name="Contreras S."/>
            <person name="Sagory-Zalkind P."/>
            <person name="Blanquart H."/>
            <person name="Iltis A."/>
            <person name="Morand S.C."/>
        </authorList>
    </citation>
    <scope>NUCLEOTIDE SEQUENCE [LARGE SCALE GENOMIC DNA]</scope>
    <source>
        <strain evidence="6 7">ATCC 15551</strain>
    </source>
</reference>
<gene>
    <name evidence="6" type="ORF">VITFI_CDS1921</name>
</gene>
<dbReference type="GO" id="GO:0003677">
    <property type="term" value="F:DNA binding"/>
    <property type="evidence" value="ECO:0007669"/>
    <property type="project" value="UniProtKB-KW"/>
</dbReference>
<dbReference type="Pfam" id="PF00072">
    <property type="entry name" value="Response_reg"/>
    <property type="match status" value="1"/>
</dbReference>
<evidence type="ECO:0000256" key="2">
    <source>
        <dbReference type="ARBA" id="ARBA00023125"/>
    </source>
</evidence>
<dbReference type="Pfam" id="PF00196">
    <property type="entry name" value="GerE"/>
    <property type="match status" value="1"/>
</dbReference>
<keyword evidence="7" id="KW-1185">Reference proteome</keyword>
<dbReference type="SMART" id="SM00421">
    <property type="entry name" value="HTH_LUXR"/>
    <property type="match status" value="1"/>
</dbReference>
<dbReference type="PANTHER" id="PTHR45566">
    <property type="entry name" value="HTH-TYPE TRANSCRIPTIONAL REGULATOR YHJB-RELATED"/>
    <property type="match status" value="1"/>
</dbReference>
<dbReference type="InterPro" id="IPR058245">
    <property type="entry name" value="NreC/VraR/RcsB-like_REC"/>
</dbReference>
<dbReference type="KEGG" id="vff:VITFI_CDS1921"/>
<dbReference type="GO" id="GO:0000160">
    <property type="term" value="P:phosphorelay signal transduction system"/>
    <property type="evidence" value="ECO:0007669"/>
    <property type="project" value="InterPro"/>
</dbReference>
<dbReference type="AlphaFoldDB" id="A0A221KFH2"/>
<proteinExistence type="predicted"/>
<dbReference type="PRINTS" id="PR00038">
    <property type="entry name" value="HTHLUXR"/>
</dbReference>
<feature type="modified residue" description="4-aspartylphosphate" evidence="3">
    <location>
        <position position="54"/>
    </location>
</feature>
<dbReference type="CDD" id="cd17535">
    <property type="entry name" value="REC_NarL-like"/>
    <property type="match status" value="1"/>
</dbReference>
<dbReference type="PROSITE" id="PS50110">
    <property type="entry name" value="RESPONSE_REGULATORY"/>
    <property type="match status" value="1"/>
</dbReference>
<dbReference type="PANTHER" id="PTHR45566:SF1">
    <property type="entry name" value="HTH-TYPE TRANSCRIPTIONAL REGULATOR YHJB-RELATED"/>
    <property type="match status" value="1"/>
</dbReference>